<comment type="caution">
    <text evidence="2">The sequence shown here is derived from an EMBL/GenBank/DDBJ whole genome shotgun (WGS) entry which is preliminary data.</text>
</comment>
<evidence type="ECO:0000313" key="2">
    <source>
        <dbReference type="EMBL" id="GGD15691.1"/>
    </source>
</evidence>
<protein>
    <submittedName>
        <fullName evidence="2">Uncharacterized protein</fullName>
    </submittedName>
</protein>
<evidence type="ECO:0000313" key="3">
    <source>
        <dbReference type="Proteomes" id="UP000613582"/>
    </source>
</evidence>
<keyword evidence="1" id="KW-0472">Membrane</keyword>
<keyword evidence="3" id="KW-1185">Reference proteome</keyword>
<proteinExistence type="predicted"/>
<keyword evidence="1" id="KW-1133">Transmembrane helix</keyword>
<dbReference type="AlphaFoldDB" id="A0A8J2Y885"/>
<reference evidence="2" key="2">
    <citation type="submission" date="2020-09" db="EMBL/GenBank/DDBJ databases">
        <authorList>
            <person name="Sun Q."/>
            <person name="Zhou Y."/>
        </authorList>
    </citation>
    <scope>NUCLEOTIDE SEQUENCE</scope>
    <source>
        <strain evidence="2">CGMCC 1.12921</strain>
    </source>
</reference>
<feature type="transmembrane region" description="Helical" evidence="1">
    <location>
        <begin position="39"/>
        <end position="59"/>
    </location>
</feature>
<dbReference type="RefSeq" id="WP_188158041.1">
    <property type="nucleotide sequence ID" value="NZ_BMGH01000001.1"/>
</dbReference>
<name>A0A8J2Y885_9PROT</name>
<gene>
    <name evidence="2" type="ORF">GCM10011342_25570</name>
</gene>
<dbReference type="EMBL" id="BMGH01000001">
    <property type="protein sequence ID" value="GGD15691.1"/>
    <property type="molecule type" value="Genomic_DNA"/>
</dbReference>
<feature type="transmembrane region" description="Helical" evidence="1">
    <location>
        <begin position="12"/>
        <end position="33"/>
    </location>
</feature>
<organism evidence="2 3">
    <name type="scientific">Aquisalinus flavus</name>
    <dbReference type="NCBI Taxonomy" id="1526572"/>
    <lineage>
        <taxon>Bacteria</taxon>
        <taxon>Pseudomonadati</taxon>
        <taxon>Pseudomonadota</taxon>
        <taxon>Alphaproteobacteria</taxon>
        <taxon>Parvularculales</taxon>
        <taxon>Parvularculaceae</taxon>
        <taxon>Aquisalinus</taxon>
    </lineage>
</organism>
<accession>A0A8J2Y885</accession>
<dbReference type="Proteomes" id="UP000613582">
    <property type="component" value="Unassembled WGS sequence"/>
</dbReference>
<keyword evidence="1" id="KW-0812">Transmembrane</keyword>
<sequence>MRRFDWRRDIISIAAIILILFYVVFLVTDIATGKGLENLWFYVVMSLCLAMAIGAKIMPPDDRGKTDSRGKK</sequence>
<evidence type="ECO:0000256" key="1">
    <source>
        <dbReference type="SAM" id="Phobius"/>
    </source>
</evidence>
<reference evidence="2" key="1">
    <citation type="journal article" date="2014" name="Int. J. Syst. Evol. Microbiol.">
        <title>Complete genome sequence of Corynebacterium casei LMG S-19264T (=DSM 44701T), isolated from a smear-ripened cheese.</title>
        <authorList>
            <consortium name="US DOE Joint Genome Institute (JGI-PGF)"/>
            <person name="Walter F."/>
            <person name="Albersmeier A."/>
            <person name="Kalinowski J."/>
            <person name="Ruckert C."/>
        </authorList>
    </citation>
    <scope>NUCLEOTIDE SEQUENCE</scope>
    <source>
        <strain evidence="2">CGMCC 1.12921</strain>
    </source>
</reference>